<evidence type="ECO:0000313" key="2">
    <source>
        <dbReference type="EMBL" id="MRJ96400.1"/>
    </source>
</evidence>
<gene>
    <name evidence="3" type="ORF">ETE95_06265</name>
    <name evidence="2" type="ORF">GJJ01_10570</name>
</gene>
<comment type="caution">
    <text evidence="3">The sequence shown here is derived from an EMBL/GenBank/DDBJ whole genome shotgun (WGS) entry which is preliminary data.</text>
</comment>
<proteinExistence type="predicted"/>
<sequence>MTTDITELAQQELAQLRAELSNQAIGSKDHLRKIALSLVDKLEKCRDREIRWLALSDEKSKIITDQEEALEKAQRRNAELEAQNEYIRKRYQQLDLLIGKNILVMQAAIIEWQATGDAKNGLAWIYNTLFGPGELPDEAEKDAQAYFDRKYAPLDEELMALHKWFWEQSEAERAAAGIKVEAE</sequence>
<reference evidence="2 4" key="2">
    <citation type="submission" date="2019-11" db="EMBL/GenBank/DDBJ databases">
        <title>Molecular typing, antibiotic resistance determination and virulence profiling for 36 multidrug-resistant clinical Klebsiella pneumoniae isolates using second- and third-generation sequencing.</title>
        <authorList>
            <person name="Shelenkov A."/>
            <person name="Mikhaylova Y."/>
            <person name="Yanushevich Y."/>
            <person name="Samoilov A."/>
            <person name="Petrova L."/>
            <person name="Fomina V."/>
            <person name="Gusarov V."/>
            <person name="Zamyatin M."/>
            <person name="Shagin D."/>
        </authorList>
    </citation>
    <scope>NUCLEOTIDE SEQUENCE [LARGE SCALE GENOMIC DNA]</scope>
    <source>
        <strain evidence="2 4">CriePir226</strain>
    </source>
</reference>
<dbReference type="RefSeq" id="WP_020805070.1">
    <property type="nucleotide sequence ID" value="NZ_CABGSL010000022.1"/>
</dbReference>
<evidence type="ECO:0000313" key="4">
    <source>
        <dbReference type="Proteomes" id="UP000441029"/>
    </source>
</evidence>
<reference evidence="3" key="1">
    <citation type="submission" date="2019-01" db="EMBL/GenBank/DDBJ databases">
        <authorList>
            <person name="Lista F."/>
            <person name="Anselmo A."/>
        </authorList>
    </citation>
    <scope>NUCLEOTIDE SEQUENCE</scope>
    <source>
        <strain evidence="3">25S</strain>
    </source>
</reference>
<keyword evidence="1" id="KW-0175">Coiled coil</keyword>
<dbReference type="Proteomes" id="UP000441029">
    <property type="component" value="Unassembled WGS sequence"/>
</dbReference>
<organism evidence="3">
    <name type="scientific">Klebsiella pneumoniae</name>
    <dbReference type="NCBI Taxonomy" id="573"/>
    <lineage>
        <taxon>Bacteria</taxon>
        <taxon>Pseudomonadati</taxon>
        <taxon>Pseudomonadota</taxon>
        <taxon>Gammaproteobacteria</taxon>
        <taxon>Enterobacterales</taxon>
        <taxon>Enterobacteriaceae</taxon>
        <taxon>Klebsiella/Raoultella group</taxon>
        <taxon>Klebsiella</taxon>
        <taxon>Klebsiella pneumoniae complex</taxon>
    </lineage>
</organism>
<evidence type="ECO:0000256" key="1">
    <source>
        <dbReference type="SAM" id="Coils"/>
    </source>
</evidence>
<name>A0A483EK57_KLEPN</name>
<accession>A0A483EK57</accession>
<dbReference type="EMBL" id="WJVL01000006">
    <property type="protein sequence ID" value="MRJ96400.1"/>
    <property type="molecule type" value="Genomic_DNA"/>
</dbReference>
<evidence type="ECO:0000313" key="3">
    <source>
        <dbReference type="EMBL" id="TCW77204.1"/>
    </source>
</evidence>
<feature type="coiled-coil region" evidence="1">
    <location>
        <begin position="56"/>
        <end position="90"/>
    </location>
</feature>
<protein>
    <submittedName>
        <fullName evidence="3">Ead/Ea22-like family protein</fullName>
    </submittedName>
</protein>
<dbReference type="AlphaFoldDB" id="A0A483EK57"/>
<dbReference type="EMBL" id="SDBX01000004">
    <property type="protein sequence ID" value="TCW77204.1"/>
    <property type="molecule type" value="Genomic_DNA"/>
</dbReference>